<dbReference type="InterPro" id="IPR018060">
    <property type="entry name" value="HTH_AraC"/>
</dbReference>
<reference evidence="5 6" key="1">
    <citation type="journal article" date="2015" name="Stand. Genomic Sci.">
        <title>Genomic Encyclopedia of Bacterial and Archaeal Type Strains, Phase III: the genomes of soil and plant-associated and newly described type strains.</title>
        <authorList>
            <person name="Whitman W.B."/>
            <person name="Woyke T."/>
            <person name="Klenk H.P."/>
            <person name="Zhou Y."/>
            <person name="Lilburn T.G."/>
            <person name="Beck B.J."/>
            <person name="De Vos P."/>
            <person name="Vandamme P."/>
            <person name="Eisen J.A."/>
            <person name="Garrity G."/>
            <person name="Hugenholtz P."/>
            <person name="Kyrpides N.C."/>
        </authorList>
    </citation>
    <scope>NUCLEOTIDE SEQUENCE [LARGE SCALE GENOMIC DNA]</scope>
    <source>
        <strain evidence="5 6">CGMCC 1.10821</strain>
    </source>
</reference>
<dbReference type="PROSITE" id="PS00041">
    <property type="entry name" value="HTH_ARAC_FAMILY_1"/>
    <property type="match status" value="1"/>
</dbReference>
<accession>A0A562L5E4</accession>
<dbReference type="InterPro" id="IPR050908">
    <property type="entry name" value="SmbC-like"/>
</dbReference>
<keyword evidence="2" id="KW-0238">DNA-binding</keyword>
<dbReference type="SMART" id="SM00342">
    <property type="entry name" value="HTH_ARAC"/>
    <property type="match status" value="1"/>
</dbReference>
<dbReference type="RefSeq" id="WP_144899445.1">
    <property type="nucleotide sequence ID" value="NZ_VLKN01000004.1"/>
</dbReference>
<evidence type="ECO:0000256" key="1">
    <source>
        <dbReference type="ARBA" id="ARBA00023015"/>
    </source>
</evidence>
<dbReference type="AlphaFoldDB" id="A0A562L5E4"/>
<proteinExistence type="predicted"/>
<dbReference type="InterPro" id="IPR010499">
    <property type="entry name" value="AraC_E-bd"/>
</dbReference>
<feature type="domain" description="HTH araC/xylS-type" evidence="4">
    <location>
        <begin position="14"/>
        <end position="115"/>
    </location>
</feature>
<evidence type="ECO:0000313" key="5">
    <source>
        <dbReference type="EMBL" id="TWI02861.1"/>
    </source>
</evidence>
<dbReference type="GO" id="GO:0003700">
    <property type="term" value="F:DNA-binding transcription factor activity"/>
    <property type="evidence" value="ECO:0007669"/>
    <property type="project" value="InterPro"/>
</dbReference>
<gene>
    <name evidence="5" type="ORF">IP90_01961</name>
</gene>
<dbReference type="Pfam" id="PF12833">
    <property type="entry name" value="HTH_18"/>
    <property type="match status" value="1"/>
</dbReference>
<dbReference type="PROSITE" id="PS01124">
    <property type="entry name" value="HTH_ARAC_FAMILY_2"/>
    <property type="match status" value="1"/>
</dbReference>
<name>A0A562L5E4_9GAMM</name>
<dbReference type="EMBL" id="VLKN01000004">
    <property type="protein sequence ID" value="TWI02861.1"/>
    <property type="molecule type" value="Genomic_DNA"/>
</dbReference>
<dbReference type="Gene3D" id="3.20.80.10">
    <property type="entry name" value="Regulatory factor, effector binding domain"/>
    <property type="match status" value="1"/>
</dbReference>
<evidence type="ECO:0000313" key="6">
    <source>
        <dbReference type="Proteomes" id="UP000315167"/>
    </source>
</evidence>
<dbReference type="PANTHER" id="PTHR40055">
    <property type="entry name" value="TRANSCRIPTIONAL REGULATOR YGIV-RELATED"/>
    <property type="match status" value="1"/>
</dbReference>
<dbReference type="InterPro" id="IPR009057">
    <property type="entry name" value="Homeodomain-like_sf"/>
</dbReference>
<dbReference type="InterPro" id="IPR018062">
    <property type="entry name" value="HTH_AraC-typ_CS"/>
</dbReference>
<evidence type="ECO:0000256" key="3">
    <source>
        <dbReference type="ARBA" id="ARBA00023163"/>
    </source>
</evidence>
<protein>
    <submittedName>
        <fullName evidence="5">Transcriptional regulator, AraC family</fullName>
    </submittedName>
</protein>
<evidence type="ECO:0000259" key="4">
    <source>
        <dbReference type="PROSITE" id="PS01124"/>
    </source>
</evidence>
<dbReference type="Gene3D" id="1.10.10.60">
    <property type="entry name" value="Homeodomain-like"/>
    <property type="match status" value="2"/>
</dbReference>
<dbReference type="Proteomes" id="UP000315167">
    <property type="component" value="Unassembled WGS sequence"/>
</dbReference>
<keyword evidence="3" id="KW-0804">Transcription</keyword>
<dbReference type="PANTHER" id="PTHR40055:SF1">
    <property type="entry name" value="TRANSCRIPTIONAL REGULATOR YGIV-RELATED"/>
    <property type="match status" value="1"/>
</dbReference>
<organism evidence="5 6">
    <name type="scientific">Luteimonas cucumeris</name>
    <dbReference type="NCBI Taxonomy" id="985012"/>
    <lineage>
        <taxon>Bacteria</taxon>
        <taxon>Pseudomonadati</taxon>
        <taxon>Pseudomonadota</taxon>
        <taxon>Gammaproteobacteria</taxon>
        <taxon>Lysobacterales</taxon>
        <taxon>Lysobacteraceae</taxon>
        <taxon>Luteimonas</taxon>
    </lineage>
</organism>
<dbReference type="SUPFAM" id="SSF46689">
    <property type="entry name" value="Homeodomain-like"/>
    <property type="match status" value="1"/>
</dbReference>
<dbReference type="SUPFAM" id="SSF55136">
    <property type="entry name" value="Probable bacterial effector-binding domain"/>
    <property type="match status" value="1"/>
</dbReference>
<dbReference type="SMART" id="SM00871">
    <property type="entry name" value="AraC_E_bind"/>
    <property type="match status" value="1"/>
</dbReference>
<dbReference type="InterPro" id="IPR011256">
    <property type="entry name" value="Reg_factor_effector_dom_sf"/>
</dbReference>
<dbReference type="InterPro" id="IPR029442">
    <property type="entry name" value="GyrI-like"/>
</dbReference>
<sequence length="292" mass="32116">MKPATRNTYAERIDRVVARLQQAVVAGGELPDLPELAAIAHLSSFHFHRVYRALTGETIGRTVARLRLLRALHLLGDAQASITGIAMTVGYETPQAFARAFRDAFAASPSELRAQPARMADELQRLSRPPERAGRDDAPLRVDVVSVEPFEVVALRNRGAYEDLDQAYWQLMNWAIAVGIADTLSGLYGIPLQDHRDVPAGEVEFDCAMAFSTEAQPPAPMRRLQVGGGGYARARHVGSFGLLEDATDRLLAEWLPGSGHALRDVPIHYGYLDDPEEVPEAMLRTDIFIPVQ</sequence>
<evidence type="ECO:0000256" key="2">
    <source>
        <dbReference type="ARBA" id="ARBA00023125"/>
    </source>
</evidence>
<dbReference type="GO" id="GO:0043565">
    <property type="term" value="F:sequence-specific DNA binding"/>
    <property type="evidence" value="ECO:0007669"/>
    <property type="project" value="InterPro"/>
</dbReference>
<keyword evidence="6" id="KW-1185">Reference proteome</keyword>
<comment type="caution">
    <text evidence="5">The sequence shown here is derived from an EMBL/GenBank/DDBJ whole genome shotgun (WGS) entry which is preliminary data.</text>
</comment>
<dbReference type="OrthoDB" id="282744at2"/>
<keyword evidence="1" id="KW-0805">Transcription regulation</keyword>
<dbReference type="Pfam" id="PF06445">
    <property type="entry name" value="GyrI-like"/>
    <property type="match status" value="1"/>
</dbReference>